<name>A0ABT4DTQ8_9BACL</name>
<sequence>MKQRHMQSVWSIVKNFVIVVLNLIGELWVSPFRKNAFYDPYNRNLSRAEYVVFVTTGQIINFGRDEDDKIVIADSLQDFVSRAR</sequence>
<reference evidence="2 3" key="1">
    <citation type="submission" date="2022-05" db="EMBL/GenBank/DDBJ databases">
        <title>Genome Sequencing of Bee-Associated Microbes.</title>
        <authorList>
            <person name="Dunlap C."/>
        </authorList>
    </citation>
    <scope>NUCLEOTIDE SEQUENCE [LARGE SCALE GENOMIC DNA]</scope>
    <source>
        <strain evidence="2 3">NRRL NRS-1438</strain>
    </source>
</reference>
<proteinExistence type="predicted"/>
<keyword evidence="1" id="KW-0812">Transmembrane</keyword>
<keyword evidence="1" id="KW-1133">Transmembrane helix</keyword>
<dbReference type="EMBL" id="JAMDLW010000009">
    <property type="protein sequence ID" value="MCY9519663.1"/>
    <property type="molecule type" value="Genomic_DNA"/>
</dbReference>
<evidence type="ECO:0000313" key="3">
    <source>
        <dbReference type="Proteomes" id="UP001207626"/>
    </source>
</evidence>
<accession>A0ABT4DTQ8</accession>
<dbReference type="Proteomes" id="UP001207626">
    <property type="component" value="Unassembled WGS sequence"/>
</dbReference>
<protein>
    <submittedName>
        <fullName evidence="2">Uncharacterized protein</fullName>
    </submittedName>
</protein>
<evidence type="ECO:0000313" key="2">
    <source>
        <dbReference type="EMBL" id="MCY9519663.1"/>
    </source>
</evidence>
<dbReference type="RefSeq" id="WP_268601094.1">
    <property type="nucleotide sequence ID" value="NZ_JAMDLW010000009.1"/>
</dbReference>
<organism evidence="2 3">
    <name type="scientific">Paenibacillus apiarius</name>
    <dbReference type="NCBI Taxonomy" id="46240"/>
    <lineage>
        <taxon>Bacteria</taxon>
        <taxon>Bacillati</taxon>
        <taxon>Bacillota</taxon>
        <taxon>Bacilli</taxon>
        <taxon>Bacillales</taxon>
        <taxon>Paenibacillaceae</taxon>
        <taxon>Paenibacillus</taxon>
    </lineage>
</organism>
<keyword evidence="1" id="KW-0472">Membrane</keyword>
<feature type="transmembrane region" description="Helical" evidence="1">
    <location>
        <begin position="12"/>
        <end position="30"/>
    </location>
</feature>
<keyword evidence="3" id="KW-1185">Reference proteome</keyword>
<gene>
    <name evidence="2" type="ORF">M5X09_08200</name>
</gene>
<evidence type="ECO:0000256" key="1">
    <source>
        <dbReference type="SAM" id="Phobius"/>
    </source>
</evidence>
<comment type="caution">
    <text evidence="2">The sequence shown here is derived from an EMBL/GenBank/DDBJ whole genome shotgun (WGS) entry which is preliminary data.</text>
</comment>